<evidence type="ECO:0000256" key="12">
    <source>
        <dbReference type="ARBA" id="ARBA00070128"/>
    </source>
</evidence>
<dbReference type="InterPro" id="IPR005118">
    <property type="entry name" value="TRCF_C"/>
</dbReference>
<evidence type="ECO:0000256" key="3">
    <source>
        <dbReference type="ARBA" id="ARBA00022741"/>
    </source>
</evidence>
<keyword evidence="7 13" id="KW-0067">ATP-binding</keyword>
<dbReference type="SMART" id="SM00487">
    <property type="entry name" value="DEXDc"/>
    <property type="match status" value="1"/>
</dbReference>
<evidence type="ECO:0000256" key="2">
    <source>
        <dbReference type="ARBA" id="ARBA00022490"/>
    </source>
</evidence>
<dbReference type="InterPro" id="IPR036101">
    <property type="entry name" value="CarD-like/TRCF_RID_sf"/>
</dbReference>
<evidence type="ECO:0000256" key="1">
    <source>
        <dbReference type="ARBA" id="ARBA00004496"/>
    </source>
</evidence>
<dbReference type="Pfam" id="PF02559">
    <property type="entry name" value="CarD_TRCF_RID"/>
    <property type="match status" value="1"/>
</dbReference>
<dbReference type="Pfam" id="PF00271">
    <property type="entry name" value="Helicase_C"/>
    <property type="match status" value="1"/>
</dbReference>
<keyword evidence="9 13" id="KW-0234">DNA repair</keyword>
<comment type="similarity">
    <text evidence="11 13">In the C-terminal section; belongs to the helicase family. RecG subfamily.</text>
</comment>
<dbReference type="NCBIfam" id="TIGR00580">
    <property type="entry name" value="mfd"/>
    <property type="match status" value="1"/>
</dbReference>
<dbReference type="AlphaFoldDB" id="A0A2P7PYL5"/>
<comment type="subcellular location">
    <subcellularLocation>
        <location evidence="1 13">Cytoplasm</location>
    </subcellularLocation>
</comment>
<dbReference type="EC" id="3.6.4.-" evidence="13"/>
<accession>A0A2P7PYL5</accession>
<comment type="function">
    <text evidence="13">Couples transcription and DNA repair by recognizing RNA polymerase (RNAP) stalled at DNA lesions. Mediates ATP-dependent release of RNAP and its truncated transcript from the DNA, and recruitment of nucleotide excision repair machinery to the damaged site.</text>
</comment>
<dbReference type="SUPFAM" id="SSF141259">
    <property type="entry name" value="CarD-like"/>
    <property type="match status" value="1"/>
</dbReference>
<dbReference type="GO" id="GO:0005737">
    <property type="term" value="C:cytoplasm"/>
    <property type="evidence" value="ECO:0007669"/>
    <property type="project" value="UniProtKB-SubCell"/>
</dbReference>
<dbReference type="InterPro" id="IPR004576">
    <property type="entry name" value="Mfd"/>
</dbReference>
<keyword evidence="2 13" id="KW-0963">Cytoplasm</keyword>
<evidence type="ECO:0000256" key="7">
    <source>
        <dbReference type="ARBA" id="ARBA00022840"/>
    </source>
</evidence>
<dbReference type="Gene3D" id="3.40.50.300">
    <property type="entry name" value="P-loop containing nucleotide triphosphate hydrolases"/>
    <property type="match status" value="2"/>
</dbReference>
<dbReference type="InterPro" id="IPR037235">
    <property type="entry name" value="TRCF-like_C_D7"/>
</dbReference>
<dbReference type="SMART" id="SM01058">
    <property type="entry name" value="CarD_TRCF"/>
    <property type="match status" value="1"/>
</dbReference>
<dbReference type="PROSITE" id="PS51194">
    <property type="entry name" value="HELICASE_CTER"/>
    <property type="match status" value="1"/>
</dbReference>
<dbReference type="GO" id="GO:0000716">
    <property type="term" value="P:transcription-coupled nucleotide-excision repair, DNA damage recognition"/>
    <property type="evidence" value="ECO:0007669"/>
    <property type="project" value="UniProtKB-UniRule"/>
</dbReference>
<dbReference type="Gene3D" id="2.40.10.170">
    <property type="match status" value="1"/>
</dbReference>
<dbReference type="InterPro" id="IPR014001">
    <property type="entry name" value="Helicase_ATP-bd"/>
</dbReference>
<dbReference type="InterPro" id="IPR027417">
    <property type="entry name" value="P-loop_NTPase"/>
</dbReference>
<evidence type="ECO:0000313" key="16">
    <source>
        <dbReference type="EMBL" id="PSJ30805.1"/>
    </source>
</evidence>
<dbReference type="Pfam" id="PF03461">
    <property type="entry name" value="TRCF"/>
    <property type="match status" value="1"/>
</dbReference>
<dbReference type="Proteomes" id="UP000241434">
    <property type="component" value="Unassembled WGS sequence"/>
</dbReference>
<evidence type="ECO:0000313" key="17">
    <source>
        <dbReference type="Proteomes" id="UP000241434"/>
    </source>
</evidence>
<dbReference type="GO" id="GO:0016787">
    <property type="term" value="F:hydrolase activity"/>
    <property type="evidence" value="ECO:0007669"/>
    <property type="project" value="UniProtKB-KW"/>
</dbReference>
<proteinExistence type="inferred from homology"/>
<dbReference type="InterPro" id="IPR003711">
    <property type="entry name" value="CarD-like/TRCF_RID"/>
</dbReference>
<protein>
    <recommendedName>
        <fullName evidence="12 13">Transcription-repair-coupling factor</fullName>
        <shortName evidence="13">TRCF</shortName>
        <ecNumber evidence="13">3.6.4.-</ecNumber>
    </recommendedName>
</protein>
<evidence type="ECO:0000256" key="5">
    <source>
        <dbReference type="ARBA" id="ARBA00022801"/>
    </source>
</evidence>
<dbReference type="SMART" id="SM00982">
    <property type="entry name" value="TRCF"/>
    <property type="match status" value="1"/>
</dbReference>
<dbReference type="SUPFAM" id="SSF52540">
    <property type="entry name" value="P-loop containing nucleoside triphosphate hydrolases"/>
    <property type="match status" value="4"/>
</dbReference>
<evidence type="ECO:0000259" key="14">
    <source>
        <dbReference type="PROSITE" id="PS51192"/>
    </source>
</evidence>
<evidence type="ECO:0000256" key="9">
    <source>
        <dbReference type="ARBA" id="ARBA00023204"/>
    </source>
</evidence>
<dbReference type="GO" id="GO:0006355">
    <property type="term" value="P:regulation of DNA-templated transcription"/>
    <property type="evidence" value="ECO:0007669"/>
    <property type="project" value="UniProtKB-UniRule"/>
</dbReference>
<dbReference type="EMBL" id="JYGE01000007">
    <property type="protein sequence ID" value="PSJ30805.1"/>
    <property type="molecule type" value="Genomic_DNA"/>
</dbReference>
<evidence type="ECO:0000256" key="4">
    <source>
        <dbReference type="ARBA" id="ARBA00022763"/>
    </source>
</evidence>
<comment type="caution">
    <text evidence="16">The sequence shown here is derived from an EMBL/GenBank/DDBJ whole genome shotgun (WGS) entry which is preliminary data.</text>
</comment>
<reference evidence="16" key="1">
    <citation type="thesis" date="2015" institute="Rutgers" country="The State University of New Jersey, 14 College Farm Rd., New Brunswick, NJ, USA">
        <title>Ammonia toxicity in bacteria and its implications for treatment of and resource recovery from highly nitrogenous organic wastes.</title>
        <authorList>
            <person name="Luther A.K."/>
        </authorList>
    </citation>
    <scope>NUCLEOTIDE SEQUENCE</scope>
    <source>
        <strain evidence="16">RT-10B</strain>
    </source>
</reference>
<dbReference type="CDD" id="cd17991">
    <property type="entry name" value="DEXHc_TRCF"/>
    <property type="match status" value="1"/>
</dbReference>
<keyword evidence="4 13" id="KW-0227">DNA damage</keyword>
<comment type="similarity">
    <text evidence="10 13">In the N-terminal section; belongs to the UvrB family.</text>
</comment>
<dbReference type="RefSeq" id="WP_106777295.1">
    <property type="nucleotide sequence ID" value="NZ_JBGGGQ010000003.1"/>
</dbReference>
<dbReference type="SMART" id="SM00490">
    <property type="entry name" value="HELICc"/>
    <property type="match status" value="1"/>
</dbReference>
<dbReference type="Gene3D" id="3.30.2060.10">
    <property type="entry name" value="Penicillin-binding protein 1b domain"/>
    <property type="match status" value="1"/>
</dbReference>
<dbReference type="Gene3D" id="3.40.50.11180">
    <property type="match status" value="1"/>
</dbReference>
<dbReference type="SUPFAM" id="SSF143517">
    <property type="entry name" value="TRCF domain-like"/>
    <property type="match status" value="1"/>
</dbReference>
<dbReference type="GO" id="GO:0003678">
    <property type="term" value="F:DNA helicase activity"/>
    <property type="evidence" value="ECO:0007669"/>
    <property type="project" value="TreeGrafter"/>
</dbReference>
<feature type="domain" description="Helicase ATP-binding" evidence="14">
    <location>
        <begin position="631"/>
        <end position="792"/>
    </location>
</feature>
<dbReference type="PROSITE" id="PS51192">
    <property type="entry name" value="HELICASE_ATP_BIND_1"/>
    <property type="match status" value="1"/>
</dbReference>
<keyword evidence="5 13" id="KW-0378">Hydrolase</keyword>
<dbReference type="InterPro" id="IPR047112">
    <property type="entry name" value="RecG/Mfd"/>
</dbReference>
<dbReference type="Gene3D" id="3.90.1150.50">
    <property type="entry name" value="Transcription-repair-coupling factor, D7 domain"/>
    <property type="match status" value="1"/>
</dbReference>
<organism evidence="16 17">
    <name type="scientific">Peptostreptococcus russellii</name>
    <dbReference type="NCBI Taxonomy" id="215200"/>
    <lineage>
        <taxon>Bacteria</taxon>
        <taxon>Bacillati</taxon>
        <taxon>Bacillota</taxon>
        <taxon>Clostridia</taxon>
        <taxon>Peptostreptococcales</taxon>
        <taxon>Peptostreptococcaceae</taxon>
        <taxon>Peptostreptococcus</taxon>
    </lineage>
</organism>
<keyword evidence="8 13" id="KW-0238">DNA-binding</keyword>
<sequence length="1135" mass="130521">MEDVLISSLKNSLEYTNMIESLSKKEGNIQINGLLPASKVNIAYSIYKNTSRQMLYVANTEYEAKKIYEELSVYMKSKVEFLGTNELLFYSLDARDRKLDARRLKTYFKLFKKEKIILVTYTDVLAKKYVPKSIIMDNVFNLKVGQTVDIESLSKSLVHLGYQRVSKVEGFGQFSVRGGIVDIFTLLYDYPIRLEFFDDEIDSIREFDVYTQKSVDKMKKVTITPSRDFIYPEDVSVGVEKIKSETSDSTDLDIMRNIEKIERKEYFDGLENYIEYLYDGKYESLIEYLSDDAVVFVDDIAHGKERYKNLSSEFKDNYTLNLERGLALKTQGNLLFSMYDIVYRLKNRKAIFNSLLPKIVNDVDIKEQFTLNSRDIPGYKGRLDLFIEEIKRLRHIGYKIVIATATTERAKKIHNLLSENGIESIYSIKRDLEIKTSQIVVTSANISQGFMYPDIKFQIITDKEMVGSNKIGVKKKKKKKKNNSTKIDSFIELNVGDYVVHENSGIGKYTGIEQISVAGIKKDYLKVVYQGGDSLYVPIDQMDKVQKYIGGDVEKVRLNKLGGSEWSKAKRKVKKEIDDMTKELIDLYAKRESRKGYKFSKDTVWQKEFEDRFPYQETEDQLKAIKETKKDMESAKVMDRLVCGDVGYGKTEVAIRAIFKAVTDGKQVAVLVPTTILAQQHYNTFTERFDGYPIRVEVLSRFRTAKQQKEIIEDAKKGLVDVLIGTHRIVSKDIDMPKLGLVVVDEEQRFGVKHKESLKQIKANVDVLTLSATPIPRTLHMSLSGIRDMSIIEEPPLERYPVMTYVIEAKDSIIQDEIHRELARGGQVFFVYNRVEGIEEMASRIRRLVPDARIGVAHGRMSSKELENTVLSFLSKEFDVLVCTTIIETGMDIANANTMIIYDADKMGLAQLYQLRGRVGRSSKQGYAYLMYERNKVLSEVAEKRLKSIKEFTEFGSGFKIAMRDLEIRGAGDVLGAQQHGHMAIIGYELYVKMLNEAISKIKGEEIVEDIDVEIELTVNAYIPSSYIQDEIIKLEMYKKIATIDNKEDMYEMQEELEDRFSDIPKETQTLLNIAYIKSLCKRLKIDKVKQTGQTIDLMPFTKYESKEASGYDIVMELVNMLEGFCKRQKTKNQN</sequence>
<evidence type="ECO:0000256" key="8">
    <source>
        <dbReference type="ARBA" id="ARBA00023125"/>
    </source>
</evidence>
<dbReference type="GO" id="GO:0005524">
    <property type="term" value="F:ATP binding"/>
    <property type="evidence" value="ECO:0007669"/>
    <property type="project" value="UniProtKB-UniRule"/>
</dbReference>
<feature type="domain" description="Helicase C-terminal" evidence="15">
    <location>
        <begin position="806"/>
        <end position="967"/>
    </location>
</feature>
<evidence type="ECO:0000256" key="11">
    <source>
        <dbReference type="ARBA" id="ARBA00061399"/>
    </source>
</evidence>
<dbReference type="PANTHER" id="PTHR47964:SF1">
    <property type="entry name" value="ATP-DEPENDENT DNA HELICASE HOMOLOG RECG, CHLOROPLASTIC"/>
    <property type="match status" value="1"/>
</dbReference>
<evidence type="ECO:0000259" key="15">
    <source>
        <dbReference type="PROSITE" id="PS51194"/>
    </source>
</evidence>
<dbReference type="PANTHER" id="PTHR47964">
    <property type="entry name" value="ATP-DEPENDENT DNA HELICASE HOMOLOG RECG, CHLOROPLASTIC"/>
    <property type="match status" value="1"/>
</dbReference>
<keyword evidence="3 13" id="KW-0547">Nucleotide-binding</keyword>
<gene>
    <name evidence="13" type="primary">mfd</name>
    <name evidence="16" type="ORF">UF10_08030</name>
</gene>
<dbReference type="HAMAP" id="MF_00969">
    <property type="entry name" value="TRCF"/>
    <property type="match status" value="1"/>
</dbReference>
<evidence type="ECO:0000256" key="13">
    <source>
        <dbReference type="HAMAP-Rule" id="MF_00969"/>
    </source>
</evidence>
<keyword evidence="17" id="KW-1185">Reference proteome</keyword>
<dbReference type="InterPro" id="IPR001650">
    <property type="entry name" value="Helicase_C-like"/>
</dbReference>
<dbReference type="InterPro" id="IPR011545">
    <property type="entry name" value="DEAD/DEAH_box_helicase_dom"/>
</dbReference>
<evidence type="ECO:0000256" key="6">
    <source>
        <dbReference type="ARBA" id="ARBA00022806"/>
    </source>
</evidence>
<evidence type="ECO:0000256" key="10">
    <source>
        <dbReference type="ARBA" id="ARBA00061104"/>
    </source>
</evidence>
<dbReference type="Pfam" id="PF00270">
    <property type="entry name" value="DEAD"/>
    <property type="match status" value="1"/>
</dbReference>
<dbReference type="FunFam" id="3.40.50.300:FF:000546">
    <property type="entry name" value="Transcription-repair-coupling factor"/>
    <property type="match status" value="1"/>
</dbReference>
<name>A0A2P7PYL5_9FIRM</name>
<dbReference type="OrthoDB" id="9804325at2"/>
<keyword evidence="6" id="KW-0347">Helicase</keyword>
<dbReference type="Pfam" id="PF17757">
    <property type="entry name" value="UvrB_inter"/>
    <property type="match status" value="1"/>
</dbReference>
<dbReference type="InterPro" id="IPR041471">
    <property type="entry name" value="UvrB_inter"/>
</dbReference>
<dbReference type="GO" id="GO:0003684">
    <property type="term" value="F:damaged DNA binding"/>
    <property type="evidence" value="ECO:0007669"/>
    <property type="project" value="InterPro"/>
</dbReference>